<dbReference type="PANTHER" id="PTHR32060">
    <property type="entry name" value="TAIL-SPECIFIC PROTEASE"/>
    <property type="match status" value="1"/>
</dbReference>
<evidence type="ECO:0000256" key="4">
    <source>
        <dbReference type="ARBA" id="ARBA00022825"/>
    </source>
</evidence>
<dbReference type="Pfam" id="PF03572">
    <property type="entry name" value="Peptidase_S41"/>
    <property type="match status" value="1"/>
</dbReference>
<dbReference type="Gene3D" id="3.90.226.10">
    <property type="entry name" value="2-enoyl-CoA Hydratase, Chain A, domain 1"/>
    <property type="match status" value="1"/>
</dbReference>
<protein>
    <submittedName>
        <fullName evidence="7">S41 family peptidase</fullName>
    </submittedName>
</protein>
<dbReference type="InterPro" id="IPR036366">
    <property type="entry name" value="PGBDSf"/>
</dbReference>
<dbReference type="Gene3D" id="1.10.101.10">
    <property type="entry name" value="PGBD-like superfamily/PGBD"/>
    <property type="match status" value="1"/>
</dbReference>
<dbReference type="InterPro" id="IPR004447">
    <property type="entry name" value="Peptidase_S41A"/>
</dbReference>
<feature type="domain" description="PDZ" evidence="6">
    <location>
        <begin position="106"/>
        <end position="175"/>
    </location>
</feature>
<dbReference type="RefSeq" id="WP_166007956.1">
    <property type="nucleotide sequence ID" value="NZ_CP049886.1"/>
</dbReference>
<dbReference type="InterPro" id="IPR002477">
    <property type="entry name" value="Peptidoglycan-bd-like"/>
</dbReference>
<evidence type="ECO:0000313" key="7">
    <source>
        <dbReference type="EMBL" id="QIL46568.1"/>
    </source>
</evidence>
<gene>
    <name evidence="7" type="ORF">G7081_05505</name>
</gene>
<dbReference type="InterPro" id="IPR041489">
    <property type="entry name" value="PDZ_6"/>
</dbReference>
<dbReference type="KEGG" id="vah:G7081_05505"/>
<dbReference type="PANTHER" id="PTHR32060:SF30">
    <property type="entry name" value="CARBOXY-TERMINAL PROCESSING PROTEASE CTPA"/>
    <property type="match status" value="1"/>
</dbReference>
<dbReference type="GO" id="GO:0008236">
    <property type="term" value="F:serine-type peptidase activity"/>
    <property type="evidence" value="ECO:0007669"/>
    <property type="project" value="UniProtKB-KW"/>
</dbReference>
<comment type="similarity">
    <text evidence="1 5">Belongs to the peptidase S41A family.</text>
</comment>
<accession>A0A6G8ANB9</accession>
<dbReference type="AlphaFoldDB" id="A0A6G8ANB9"/>
<sequence length="489" mass="53504">MNKNKHHNKKRPAVSYKEYVLSLLAMALIAGGGVYAINRDRQQPIVEYLASYPDFADLEKVTKTYQEIKDNYVGEIDQDNLIDGAVSGLTQALDDPFSGYFTGQNADDLDDSISGSFQGIGAVMTIKDKQVTIAEEPMKDSAAQKAGLKAGDVITAVDGEEVTDKELTEVVQSIRGEENTEVTLTINRDNETFDVTLTRSAIEIDTVKGELVPSDKKIGHVTINSFSSHTADEFKKVVEDLRKDGAKGFMFDVRQNPGGLLDQVAIMSSMFLEDGETIVKFEDKTKKKNQIIAGKDLDDGFKIFEPAVVLMDSKSASASEIFAAALNQSADIPLVGETTFGKGTVQTVAPISKESDLKLTTSKWLTPKDEWIHEKGIKPTAEIDFKEYDDLKIISTEQTYQLGMSGSSLQNINHLLALLGYNVTADDEQFTEATAAAVRELQTTQGLPVTGIIDKETALKIQQLIAEKIISDNRVVDKGIELISSKLAQ</sequence>
<dbReference type="NCBIfam" id="TIGR00225">
    <property type="entry name" value="prc"/>
    <property type="match status" value="1"/>
</dbReference>
<dbReference type="Gene3D" id="3.30.750.44">
    <property type="match status" value="1"/>
</dbReference>
<evidence type="ECO:0000256" key="5">
    <source>
        <dbReference type="RuleBase" id="RU004404"/>
    </source>
</evidence>
<dbReference type="GO" id="GO:0006508">
    <property type="term" value="P:proteolysis"/>
    <property type="evidence" value="ECO:0007669"/>
    <property type="project" value="UniProtKB-KW"/>
</dbReference>
<dbReference type="GO" id="GO:0007165">
    <property type="term" value="P:signal transduction"/>
    <property type="evidence" value="ECO:0007669"/>
    <property type="project" value="TreeGrafter"/>
</dbReference>
<dbReference type="EMBL" id="CP049886">
    <property type="protein sequence ID" value="QIL46568.1"/>
    <property type="molecule type" value="Genomic_DNA"/>
</dbReference>
<evidence type="ECO:0000256" key="3">
    <source>
        <dbReference type="ARBA" id="ARBA00022801"/>
    </source>
</evidence>
<evidence type="ECO:0000259" key="6">
    <source>
        <dbReference type="PROSITE" id="PS50106"/>
    </source>
</evidence>
<dbReference type="SMART" id="SM00245">
    <property type="entry name" value="TSPc"/>
    <property type="match status" value="1"/>
</dbReference>
<reference evidence="7 8" key="1">
    <citation type="submission" date="2020-03" db="EMBL/GenBank/DDBJ databases">
        <title>Vagococcus sp. nov., isolated from beetles.</title>
        <authorList>
            <person name="Hyun D.-W."/>
            <person name="Bae J.-W."/>
        </authorList>
    </citation>
    <scope>NUCLEOTIDE SEQUENCE [LARGE SCALE GENOMIC DNA]</scope>
    <source>
        <strain evidence="7 8">HDW17A</strain>
    </source>
</reference>
<dbReference type="FunFam" id="2.30.42.10:FF:000063">
    <property type="entry name" value="Peptidase, S41 family"/>
    <property type="match status" value="1"/>
</dbReference>
<dbReference type="CDD" id="cd06782">
    <property type="entry name" value="cpPDZ_CPP-like"/>
    <property type="match status" value="1"/>
</dbReference>
<organism evidence="7 8">
    <name type="scientific">Vagococcus coleopterorum</name>
    <dbReference type="NCBI Taxonomy" id="2714946"/>
    <lineage>
        <taxon>Bacteria</taxon>
        <taxon>Bacillati</taxon>
        <taxon>Bacillota</taxon>
        <taxon>Bacilli</taxon>
        <taxon>Lactobacillales</taxon>
        <taxon>Enterococcaceae</taxon>
        <taxon>Vagococcus</taxon>
    </lineage>
</organism>
<dbReference type="InterPro" id="IPR005151">
    <property type="entry name" value="Tail-specific_protease"/>
</dbReference>
<dbReference type="Pfam" id="PF22694">
    <property type="entry name" value="CtpB_N-like"/>
    <property type="match status" value="1"/>
</dbReference>
<keyword evidence="2 5" id="KW-0645">Protease</keyword>
<keyword evidence="3 5" id="KW-0378">Hydrolase</keyword>
<proteinExistence type="inferred from homology"/>
<dbReference type="GO" id="GO:0030288">
    <property type="term" value="C:outer membrane-bounded periplasmic space"/>
    <property type="evidence" value="ECO:0007669"/>
    <property type="project" value="TreeGrafter"/>
</dbReference>
<dbReference type="SMART" id="SM00228">
    <property type="entry name" value="PDZ"/>
    <property type="match status" value="1"/>
</dbReference>
<dbReference type="PROSITE" id="PS50106">
    <property type="entry name" value="PDZ"/>
    <property type="match status" value="1"/>
</dbReference>
<dbReference type="SUPFAM" id="SSF47090">
    <property type="entry name" value="PGBD-like"/>
    <property type="match status" value="1"/>
</dbReference>
<dbReference type="Pfam" id="PF01471">
    <property type="entry name" value="PG_binding_1"/>
    <property type="match status" value="1"/>
</dbReference>
<dbReference type="SUPFAM" id="SSF52096">
    <property type="entry name" value="ClpP/crotonase"/>
    <property type="match status" value="1"/>
</dbReference>
<name>A0A6G8ANB9_9ENTE</name>
<dbReference type="Gene3D" id="2.30.42.10">
    <property type="match status" value="1"/>
</dbReference>
<evidence type="ECO:0000256" key="2">
    <source>
        <dbReference type="ARBA" id="ARBA00022670"/>
    </source>
</evidence>
<dbReference type="GO" id="GO:0004175">
    <property type="term" value="F:endopeptidase activity"/>
    <property type="evidence" value="ECO:0007669"/>
    <property type="project" value="TreeGrafter"/>
</dbReference>
<evidence type="ECO:0000256" key="1">
    <source>
        <dbReference type="ARBA" id="ARBA00009179"/>
    </source>
</evidence>
<dbReference type="InterPro" id="IPR029045">
    <property type="entry name" value="ClpP/crotonase-like_dom_sf"/>
</dbReference>
<evidence type="ECO:0000313" key="8">
    <source>
        <dbReference type="Proteomes" id="UP000500890"/>
    </source>
</evidence>
<keyword evidence="8" id="KW-1185">Reference proteome</keyword>
<dbReference type="InterPro" id="IPR001478">
    <property type="entry name" value="PDZ"/>
</dbReference>
<keyword evidence="4 5" id="KW-0720">Serine protease</keyword>
<dbReference type="InterPro" id="IPR036365">
    <property type="entry name" value="PGBD-like_sf"/>
</dbReference>
<dbReference type="CDD" id="cd07560">
    <property type="entry name" value="Peptidase_S41_CPP"/>
    <property type="match status" value="1"/>
</dbReference>
<dbReference type="SUPFAM" id="SSF50156">
    <property type="entry name" value="PDZ domain-like"/>
    <property type="match status" value="1"/>
</dbReference>
<dbReference type="InterPro" id="IPR055210">
    <property type="entry name" value="CtpA/B_N"/>
</dbReference>
<dbReference type="InterPro" id="IPR036034">
    <property type="entry name" value="PDZ_sf"/>
</dbReference>
<dbReference type="Proteomes" id="UP000500890">
    <property type="component" value="Chromosome"/>
</dbReference>
<dbReference type="Pfam" id="PF17820">
    <property type="entry name" value="PDZ_6"/>
    <property type="match status" value="1"/>
</dbReference>